<dbReference type="GO" id="GO:0005654">
    <property type="term" value="C:nucleoplasm"/>
    <property type="evidence" value="ECO:0007669"/>
    <property type="project" value="TreeGrafter"/>
</dbReference>
<dbReference type="GO" id="GO:0008380">
    <property type="term" value="P:RNA splicing"/>
    <property type="evidence" value="ECO:0007669"/>
    <property type="project" value="UniProtKB-KW"/>
</dbReference>
<evidence type="ECO:0000256" key="3">
    <source>
        <dbReference type="ARBA" id="ARBA00023187"/>
    </source>
</evidence>
<reference evidence="7 8" key="1">
    <citation type="submission" date="2011-02" db="EMBL/GenBank/DDBJ databases">
        <title>The Genome Sequence of Sphaeroforma arctica JP610.</title>
        <authorList>
            <consortium name="The Broad Institute Genome Sequencing Platform"/>
            <person name="Russ C."/>
            <person name="Cuomo C."/>
            <person name="Young S.K."/>
            <person name="Zeng Q."/>
            <person name="Gargeya S."/>
            <person name="Alvarado L."/>
            <person name="Berlin A."/>
            <person name="Chapman S.B."/>
            <person name="Chen Z."/>
            <person name="Freedman E."/>
            <person name="Gellesch M."/>
            <person name="Goldberg J."/>
            <person name="Griggs A."/>
            <person name="Gujja S."/>
            <person name="Heilman E."/>
            <person name="Heiman D."/>
            <person name="Howarth C."/>
            <person name="Mehta T."/>
            <person name="Neiman D."/>
            <person name="Pearson M."/>
            <person name="Roberts A."/>
            <person name="Saif S."/>
            <person name="Shea T."/>
            <person name="Shenoy N."/>
            <person name="Sisk P."/>
            <person name="Stolte C."/>
            <person name="Sykes S."/>
            <person name="White J."/>
            <person name="Yandava C."/>
            <person name="Burger G."/>
            <person name="Gray M.W."/>
            <person name="Holland P.W.H."/>
            <person name="King N."/>
            <person name="Lang F.B.F."/>
            <person name="Roger A.J."/>
            <person name="Ruiz-Trillo I."/>
            <person name="Haas B."/>
            <person name="Nusbaum C."/>
            <person name="Birren B."/>
        </authorList>
    </citation>
    <scope>NUCLEOTIDE SEQUENCE [LARGE SCALE GENOMIC DNA]</scope>
    <source>
        <strain evidence="7 8">JP610</strain>
    </source>
</reference>
<dbReference type="InterPro" id="IPR000467">
    <property type="entry name" value="G_patch_dom"/>
</dbReference>
<dbReference type="eggNOG" id="KOG0965">
    <property type="taxonomic scope" value="Eukaryota"/>
</dbReference>
<feature type="region of interest" description="Disordered" evidence="5">
    <location>
        <begin position="20"/>
        <end position="53"/>
    </location>
</feature>
<dbReference type="GO" id="GO:0006397">
    <property type="term" value="P:mRNA processing"/>
    <property type="evidence" value="ECO:0007669"/>
    <property type="project" value="UniProtKB-KW"/>
</dbReference>
<evidence type="ECO:0000256" key="2">
    <source>
        <dbReference type="ARBA" id="ARBA00022664"/>
    </source>
</evidence>
<evidence type="ECO:0000256" key="5">
    <source>
        <dbReference type="SAM" id="MobiDB-lite"/>
    </source>
</evidence>
<keyword evidence="4" id="KW-0539">Nucleus</keyword>
<feature type="compositionally biased region" description="Polar residues" evidence="5">
    <location>
        <begin position="36"/>
        <end position="53"/>
    </location>
</feature>
<feature type="compositionally biased region" description="Low complexity" evidence="5">
    <location>
        <begin position="238"/>
        <end position="251"/>
    </location>
</feature>
<feature type="compositionally biased region" description="Polar residues" evidence="5">
    <location>
        <begin position="180"/>
        <end position="203"/>
    </location>
</feature>
<feature type="region of interest" description="Disordered" evidence="5">
    <location>
        <begin position="180"/>
        <end position="281"/>
    </location>
</feature>
<evidence type="ECO:0000259" key="6">
    <source>
        <dbReference type="PROSITE" id="PS50174"/>
    </source>
</evidence>
<dbReference type="GO" id="GO:0003723">
    <property type="term" value="F:RNA binding"/>
    <property type="evidence" value="ECO:0007669"/>
    <property type="project" value="TreeGrafter"/>
</dbReference>
<dbReference type="OrthoDB" id="4822at2759"/>
<proteinExistence type="predicted"/>
<dbReference type="InterPro" id="IPR040169">
    <property type="entry name" value="SUGP1/2"/>
</dbReference>
<name>A0A0L0GE09_9EUKA</name>
<dbReference type="STRING" id="667725.A0A0L0GE09"/>
<evidence type="ECO:0000313" key="8">
    <source>
        <dbReference type="Proteomes" id="UP000054560"/>
    </source>
</evidence>
<dbReference type="Pfam" id="PF01585">
    <property type="entry name" value="G-patch"/>
    <property type="match status" value="1"/>
</dbReference>
<dbReference type="EMBL" id="KQ241649">
    <property type="protein sequence ID" value="KNC86498.1"/>
    <property type="molecule type" value="Genomic_DNA"/>
</dbReference>
<dbReference type="PROSITE" id="PS50174">
    <property type="entry name" value="G_PATCH"/>
    <property type="match status" value="1"/>
</dbReference>
<feature type="domain" description="G-patch" evidence="6">
    <location>
        <begin position="354"/>
        <end position="400"/>
    </location>
</feature>
<accession>A0A0L0GE09</accession>
<dbReference type="RefSeq" id="XP_014160400.1">
    <property type="nucleotide sequence ID" value="XM_014304925.1"/>
</dbReference>
<dbReference type="GeneID" id="25901873"/>
<dbReference type="PANTHER" id="PTHR23340">
    <property type="entry name" value="ARGININE/SERINE RICH SPLICING FACTOR SF4/14"/>
    <property type="match status" value="1"/>
</dbReference>
<protein>
    <recommendedName>
        <fullName evidence="6">G-patch domain-containing protein</fullName>
    </recommendedName>
</protein>
<sequence>MALPNDGSFLAMFQKNASKSLVPEKTSQRAQMAPLSHTQAHSKPHTSQTHTHIPAAQIQQQMGSMANIVVASGESQATAEYADTAKVAGTDWPVVNSQYHDPFQPAKPPTDPKTLALIESSVRDIVSHETNIVKLRNEHEGDEAYGFLNTESQYYNYFIERIEIHSQADYTANALPVASSISGESSTNNGNTQGSHKSDSAQGATGVLKNADGTRRKRKSRWGDAPASTPNQNHHRTQIQSQPQNPTQPQPHTKKAYGGGHANSSADFGGSYNESQEEKNFRHASWIHQQRAREMQETAERAKQLTEARKSGSKHMADYLPKGELEKFMRKAEAIRTGNTDYDDSEYQEHKIGEDNVGYHMVEQGGWEEGLGLGAANQGIKVPVKRAAVTGGMGLGSGKVGEVCCCMVSAFVDDFTVLVIWSPDEVVLMNDLTQ</sequence>
<evidence type="ECO:0000256" key="4">
    <source>
        <dbReference type="ARBA" id="ARBA00023242"/>
    </source>
</evidence>
<keyword evidence="3" id="KW-0508">mRNA splicing</keyword>
<organism evidence="7 8">
    <name type="scientific">Sphaeroforma arctica JP610</name>
    <dbReference type="NCBI Taxonomy" id="667725"/>
    <lineage>
        <taxon>Eukaryota</taxon>
        <taxon>Ichthyosporea</taxon>
        <taxon>Ichthyophonida</taxon>
        <taxon>Sphaeroforma</taxon>
    </lineage>
</organism>
<comment type="subcellular location">
    <subcellularLocation>
        <location evidence="1">Nucleus</location>
    </subcellularLocation>
</comment>
<keyword evidence="8" id="KW-1185">Reference proteome</keyword>
<dbReference type="AlphaFoldDB" id="A0A0L0GE09"/>
<dbReference type="Proteomes" id="UP000054560">
    <property type="component" value="Unassembled WGS sequence"/>
</dbReference>
<dbReference type="PANTHER" id="PTHR23340:SF0">
    <property type="entry name" value="SURP AND G-PATCH DOMAIN-CONTAINING PROTEIN 1 ISOFORM X1"/>
    <property type="match status" value="1"/>
</dbReference>
<gene>
    <name evidence="7" type="ORF">SARC_01369</name>
</gene>
<keyword evidence="2" id="KW-0507">mRNA processing</keyword>
<evidence type="ECO:0000256" key="1">
    <source>
        <dbReference type="ARBA" id="ARBA00004123"/>
    </source>
</evidence>
<dbReference type="SMART" id="SM00443">
    <property type="entry name" value="G_patch"/>
    <property type="match status" value="1"/>
</dbReference>
<evidence type="ECO:0000313" key="7">
    <source>
        <dbReference type="EMBL" id="KNC86498.1"/>
    </source>
</evidence>